<dbReference type="SUPFAM" id="SSF55073">
    <property type="entry name" value="Nucleotide cyclase"/>
    <property type="match status" value="1"/>
</dbReference>
<evidence type="ECO:0000256" key="1">
    <source>
        <dbReference type="SAM" id="MobiDB-lite"/>
    </source>
</evidence>
<dbReference type="CDD" id="cd07302">
    <property type="entry name" value="CHD"/>
    <property type="match status" value="1"/>
</dbReference>
<keyword evidence="4" id="KW-1185">Reference proteome</keyword>
<dbReference type="InterPro" id="IPR001054">
    <property type="entry name" value="A/G_cyclase"/>
</dbReference>
<dbReference type="EMBL" id="UETB01000017">
    <property type="protein sequence ID" value="SSA46380.1"/>
    <property type="molecule type" value="Genomic_DNA"/>
</dbReference>
<dbReference type="RefSeq" id="WP_110853625.1">
    <property type="nucleotide sequence ID" value="NZ_QKLZ01000017.1"/>
</dbReference>
<dbReference type="GO" id="GO:0035556">
    <property type="term" value="P:intracellular signal transduction"/>
    <property type="evidence" value="ECO:0007669"/>
    <property type="project" value="InterPro"/>
</dbReference>
<sequence length="355" mass="37785">MTDAADLGESTAQAKRPSEKAPQGRSTVEERVAELVGGAPTLTMVELAERAGVDLSSARLFWRAMGFQNVSDDAVTFTERDAEALRSIGALVGGVHVDRTTAVSLLRAQSYLADRLALWQVEALVEDAGRRHRLDDTGARVVVLDNIADVAGMLEGQLVYAWRRQLAALAMRMDAEVASRSVEETTSDSLPLPRALGFVDMVSFTSSSAHLGSRELAELVQGFEFTARDVITSHGARVVKTIGDAVLFIADDLPTAARVAVALVSEIRARPGLLPVRGSVVWGRVISRSGDVFGPVVNLASRLADVAEPDSVITDPATSERLSTSSAAAEFQLVPLPAVDMAGIGQMSPVELRRA</sequence>
<evidence type="ECO:0000313" key="4">
    <source>
        <dbReference type="Proteomes" id="UP000250222"/>
    </source>
</evidence>
<name>A0A2Y9APS9_9MICO</name>
<feature type="region of interest" description="Disordered" evidence="1">
    <location>
        <begin position="1"/>
        <end position="27"/>
    </location>
</feature>
<dbReference type="GO" id="GO:0004016">
    <property type="term" value="F:adenylate cyclase activity"/>
    <property type="evidence" value="ECO:0007669"/>
    <property type="project" value="UniProtKB-ARBA"/>
</dbReference>
<reference evidence="3 4" key="1">
    <citation type="submission" date="2016-10" db="EMBL/GenBank/DDBJ databases">
        <authorList>
            <person name="Cai Z."/>
        </authorList>
    </citation>
    <scope>NUCLEOTIDE SEQUENCE [LARGE SCALE GENOMIC DNA]</scope>
    <source>
        <strain evidence="3 4">CGMCC 1.10826</strain>
    </source>
</reference>
<organism evidence="3 4">
    <name type="scientific">Georgenia satyanarayanai</name>
    <dbReference type="NCBI Taxonomy" id="860221"/>
    <lineage>
        <taxon>Bacteria</taxon>
        <taxon>Bacillati</taxon>
        <taxon>Actinomycetota</taxon>
        <taxon>Actinomycetes</taxon>
        <taxon>Micrococcales</taxon>
        <taxon>Bogoriellaceae</taxon>
        <taxon>Georgenia</taxon>
    </lineage>
</organism>
<dbReference type="OrthoDB" id="310836at2"/>
<proteinExistence type="predicted"/>
<gene>
    <name evidence="3" type="ORF">SAMN05216184_1172</name>
</gene>
<feature type="domain" description="Guanylate cyclase" evidence="2">
    <location>
        <begin position="195"/>
        <end position="304"/>
    </location>
</feature>
<dbReference type="InterPro" id="IPR029787">
    <property type="entry name" value="Nucleotide_cyclase"/>
</dbReference>
<accession>A0A2Y9APS9</accession>
<dbReference type="Gene3D" id="3.30.70.1230">
    <property type="entry name" value="Nucleotide cyclase"/>
    <property type="match status" value="1"/>
</dbReference>
<evidence type="ECO:0000259" key="2">
    <source>
        <dbReference type="PROSITE" id="PS50125"/>
    </source>
</evidence>
<dbReference type="GO" id="GO:0009190">
    <property type="term" value="P:cyclic nucleotide biosynthetic process"/>
    <property type="evidence" value="ECO:0007669"/>
    <property type="project" value="InterPro"/>
</dbReference>
<dbReference type="Proteomes" id="UP000250222">
    <property type="component" value="Unassembled WGS sequence"/>
</dbReference>
<evidence type="ECO:0000313" key="3">
    <source>
        <dbReference type="EMBL" id="SSA46380.1"/>
    </source>
</evidence>
<dbReference type="AlphaFoldDB" id="A0A2Y9APS9"/>
<protein>
    <submittedName>
        <fullName evidence="3">Adenylate cyclase</fullName>
    </submittedName>
</protein>
<dbReference type="PROSITE" id="PS50125">
    <property type="entry name" value="GUANYLATE_CYCLASE_2"/>
    <property type="match status" value="1"/>
</dbReference>